<proteinExistence type="predicted"/>
<evidence type="ECO:0000259" key="1">
    <source>
        <dbReference type="PROSITE" id="PS50995"/>
    </source>
</evidence>
<dbReference type="InterPro" id="IPR036388">
    <property type="entry name" value="WH-like_DNA-bd_sf"/>
</dbReference>
<evidence type="ECO:0000313" key="2">
    <source>
        <dbReference type="EMBL" id="MCF2532483.1"/>
    </source>
</evidence>
<dbReference type="Gene3D" id="1.10.10.10">
    <property type="entry name" value="Winged helix-like DNA-binding domain superfamily/Winged helix DNA-binding domain"/>
    <property type="match status" value="1"/>
</dbReference>
<dbReference type="AlphaFoldDB" id="A0AA41U377"/>
<dbReference type="SUPFAM" id="SSF46785">
    <property type="entry name" value="Winged helix' DNA-binding domain"/>
    <property type="match status" value="1"/>
</dbReference>
<protein>
    <submittedName>
        <fullName evidence="2">MarR family transcriptional regulator</fullName>
    </submittedName>
</protein>
<dbReference type="GO" id="GO:0006950">
    <property type="term" value="P:response to stress"/>
    <property type="evidence" value="ECO:0007669"/>
    <property type="project" value="TreeGrafter"/>
</dbReference>
<dbReference type="PRINTS" id="PR00598">
    <property type="entry name" value="HTHMARR"/>
</dbReference>
<reference evidence="2" key="1">
    <citation type="submission" date="2022-01" db="EMBL/GenBank/DDBJ databases">
        <title>Genome-Based Taxonomic Classification of the Phylum Actinobacteria.</title>
        <authorList>
            <person name="Gao Y."/>
        </authorList>
    </citation>
    <scope>NUCLEOTIDE SEQUENCE</scope>
    <source>
        <strain evidence="2">KLBMP 8922</strain>
    </source>
</reference>
<dbReference type="InterPro" id="IPR039422">
    <property type="entry name" value="MarR/SlyA-like"/>
</dbReference>
<gene>
    <name evidence="2" type="ORF">LZ495_35450</name>
</gene>
<dbReference type="RefSeq" id="WP_235057261.1">
    <property type="nucleotide sequence ID" value="NZ_JAKFHA010000034.1"/>
</dbReference>
<dbReference type="Proteomes" id="UP001165378">
    <property type="component" value="Unassembled WGS sequence"/>
</dbReference>
<comment type="caution">
    <text evidence="2">The sequence shown here is derived from an EMBL/GenBank/DDBJ whole genome shotgun (WGS) entry which is preliminary data.</text>
</comment>
<evidence type="ECO:0000313" key="3">
    <source>
        <dbReference type="Proteomes" id="UP001165378"/>
    </source>
</evidence>
<dbReference type="PROSITE" id="PS50995">
    <property type="entry name" value="HTH_MARR_2"/>
    <property type="match status" value="1"/>
</dbReference>
<feature type="domain" description="HTH marR-type" evidence="1">
    <location>
        <begin position="1"/>
        <end position="142"/>
    </location>
</feature>
<dbReference type="SMART" id="SM00347">
    <property type="entry name" value="HTH_MARR"/>
    <property type="match status" value="1"/>
</dbReference>
<sequence>MKDVKGAPLADTAAFRLGRLGALAADRFTARIAAHGVKPKHVALLAALAAGGAESQQDLAGVLRVAPSLVVGLADRLEQLGAVRRERDPVDRRRQVLSLTEAGHTLLAQCTADAHAVDAELLDGLSGKAKETLRATLAEIADRHGLSI</sequence>
<organism evidence="2 3">
    <name type="scientific">Yinghuangia soli</name>
    <dbReference type="NCBI Taxonomy" id="2908204"/>
    <lineage>
        <taxon>Bacteria</taxon>
        <taxon>Bacillati</taxon>
        <taxon>Actinomycetota</taxon>
        <taxon>Actinomycetes</taxon>
        <taxon>Kitasatosporales</taxon>
        <taxon>Streptomycetaceae</taxon>
        <taxon>Yinghuangia</taxon>
    </lineage>
</organism>
<accession>A0AA41U377</accession>
<dbReference type="PANTHER" id="PTHR33164:SF43">
    <property type="entry name" value="HTH-TYPE TRANSCRIPTIONAL REPRESSOR YETL"/>
    <property type="match status" value="1"/>
</dbReference>
<dbReference type="PANTHER" id="PTHR33164">
    <property type="entry name" value="TRANSCRIPTIONAL REGULATOR, MARR FAMILY"/>
    <property type="match status" value="1"/>
</dbReference>
<dbReference type="InterPro" id="IPR000835">
    <property type="entry name" value="HTH_MarR-typ"/>
</dbReference>
<dbReference type="GO" id="GO:0003700">
    <property type="term" value="F:DNA-binding transcription factor activity"/>
    <property type="evidence" value="ECO:0007669"/>
    <property type="project" value="InterPro"/>
</dbReference>
<dbReference type="InterPro" id="IPR036390">
    <property type="entry name" value="WH_DNA-bd_sf"/>
</dbReference>
<dbReference type="EMBL" id="JAKFHA010000034">
    <property type="protein sequence ID" value="MCF2532483.1"/>
    <property type="molecule type" value="Genomic_DNA"/>
</dbReference>
<dbReference type="Pfam" id="PF12802">
    <property type="entry name" value="MarR_2"/>
    <property type="match status" value="1"/>
</dbReference>
<name>A0AA41U377_9ACTN</name>
<keyword evidence="3" id="KW-1185">Reference proteome</keyword>